<dbReference type="InterPro" id="IPR050891">
    <property type="entry name" value="TatD-type_Hydrolase"/>
</dbReference>
<evidence type="ECO:0000256" key="5">
    <source>
        <dbReference type="ARBA" id="ARBA00022839"/>
    </source>
</evidence>
<keyword evidence="1" id="KW-0963">Cytoplasm</keyword>
<keyword evidence="4 8" id="KW-0378">Hydrolase</keyword>
<dbReference type="Pfam" id="PF01026">
    <property type="entry name" value="TatD_DNase"/>
    <property type="match status" value="1"/>
</dbReference>
<organism evidence="8 9">
    <name type="scientific">Psychromonas ingrahamii (strain DSM 17664 / CCUG 51855 / 37)</name>
    <dbReference type="NCBI Taxonomy" id="357804"/>
    <lineage>
        <taxon>Bacteria</taxon>
        <taxon>Pseudomonadati</taxon>
        <taxon>Pseudomonadota</taxon>
        <taxon>Gammaproteobacteria</taxon>
        <taxon>Alteromonadales</taxon>
        <taxon>Psychromonadaceae</taxon>
        <taxon>Psychromonas</taxon>
    </lineage>
</organism>
<dbReference type="PIRSF" id="PIRSF005902">
    <property type="entry name" value="DNase_TatD"/>
    <property type="match status" value="1"/>
</dbReference>
<keyword evidence="2" id="KW-0540">Nuclease</keyword>
<evidence type="ECO:0000313" key="9">
    <source>
        <dbReference type="Proteomes" id="UP000000639"/>
    </source>
</evidence>
<sequence>MIDIGVNLTNKRFQKDINEVIANAKQAGVSSMIITGTNLAESEAALQLAQNYPDYLFSTAGIHPHDADSFDKTSLNQLRSLAQDPSVKAIGECGLDFNRNYSTPAEQEYAFIEQLELAVELQLPVFMHERDANQRFIELLSPYVKQLPNAVLHCFTGDQFDLQRCLEIDLHIGITGWICDERRGAHLLELVKLIPANRLMIETDSPYLLPRSMRPKPKSSRNEPKYLPYIAQTIAHARQQNVEQFIEQTTQTSRAFFNIGRALTV</sequence>
<dbReference type="Gene3D" id="3.20.20.140">
    <property type="entry name" value="Metal-dependent hydrolases"/>
    <property type="match status" value="1"/>
</dbReference>
<keyword evidence="5" id="KW-0269">Exonuclease</keyword>
<dbReference type="Proteomes" id="UP000000639">
    <property type="component" value="Chromosome"/>
</dbReference>
<gene>
    <name evidence="8" type="ordered locus">Ping_0317</name>
</gene>
<reference evidence="8 9" key="1">
    <citation type="submission" date="2007-01" db="EMBL/GenBank/DDBJ databases">
        <title>Complete sequence of Psychromonas ingrahamii 37.</title>
        <authorList>
            <consortium name="US DOE Joint Genome Institute"/>
            <person name="Copeland A."/>
            <person name="Lucas S."/>
            <person name="Lapidus A."/>
            <person name="Barry K."/>
            <person name="Detter J.C."/>
            <person name="Glavina del Rio T."/>
            <person name="Hammon N."/>
            <person name="Israni S."/>
            <person name="Dalin E."/>
            <person name="Tice H."/>
            <person name="Pitluck S."/>
            <person name="Thompson L.S."/>
            <person name="Brettin T."/>
            <person name="Bruce D."/>
            <person name="Han C."/>
            <person name="Tapia R."/>
            <person name="Schmutz J."/>
            <person name="Larimer F."/>
            <person name="Land M."/>
            <person name="Hauser L."/>
            <person name="Kyrpides N."/>
            <person name="Ivanova N."/>
            <person name="Staley J."/>
            <person name="Richardson P."/>
        </authorList>
    </citation>
    <scope>NUCLEOTIDE SEQUENCE [LARGE SCALE GENOMIC DNA]</scope>
    <source>
        <strain evidence="8 9">37</strain>
    </source>
</reference>
<dbReference type="HOGENOM" id="CLU_031506_1_2_6"/>
<dbReference type="eggNOG" id="COG0084">
    <property type="taxonomic scope" value="Bacteria"/>
</dbReference>
<dbReference type="InterPro" id="IPR001130">
    <property type="entry name" value="TatD-like"/>
</dbReference>
<feature type="binding site" evidence="7">
    <location>
        <position position="153"/>
    </location>
    <ligand>
        <name>a divalent metal cation</name>
        <dbReference type="ChEBI" id="CHEBI:60240"/>
        <label>2</label>
    </ligand>
</feature>
<evidence type="ECO:0000256" key="4">
    <source>
        <dbReference type="ARBA" id="ARBA00022801"/>
    </source>
</evidence>
<dbReference type="GO" id="GO:0046872">
    <property type="term" value="F:metal ion binding"/>
    <property type="evidence" value="ECO:0007669"/>
    <property type="project" value="UniProtKB-KW"/>
</dbReference>
<evidence type="ECO:0000256" key="7">
    <source>
        <dbReference type="PIRSR" id="PIRSR005902-1"/>
    </source>
</evidence>
<evidence type="ECO:0000313" key="8">
    <source>
        <dbReference type="EMBL" id="ABM02183.1"/>
    </source>
</evidence>
<dbReference type="FunFam" id="3.20.20.140:FF:000018">
    <property type="entry name" value="3'-5' ssDNA/RNA exonuclease TatD"/>
    <property type="match status" value="1"/>
</dbReference>
<keyword evidence="6" id="KW-0460">Magnesium</keyword>
<feature type="binding site" evidence="7">
    <location>
        <position position="204"/>
    </location>
    <ligand>
        <name>a divalent metal cation</name>
        <dbReference type="ChEBI" id="CHEBI:60240"/>
        <label>1</label>
    </ligand>
</feature>
<protein>
    <submittedName>
        <fullName evidence="8">Sec-independent protein translocase TatD</fullName>
        <ecNumber evidence="8">3.1.21.-</ecNumber>
    </submittedName>
</protein>
<feature type="binding site" evidence="7">
    <location>
        <position position="92"/>
    </location>
    <ligand>
        <name>a divalent metal cation</name>
        <dbReference type="ChEBI" id="CHEBI:60240"/>
        <label>1</label>
    </ligand>
</feature>
<dbReference type="CDD" id="cd01310">
    <property type="entry name" value="TatD_DNAse"/>
    <property type="match status" value="1"/>
</dbReference>
<dbReference type="PANTHER" id="PTHR10060">
    <property type="entry name" value="TATD FAMILY DEOXYRIBONUCLEASE"/>
    <property type="match status" value="1"/>
</dbReference>
<name>A1SRR8_PSYIN</name>
<evidence type="ECO:0000256" key="1">
    <source>
        <dbReference type="ARBA" id="ARBA00022490"/>
    </source>
</evidence>
<dbReference type="AlphaFoldDB" id="A1SRR8"/>
<dbReference type="OrthoDB" id="9810005at2"/>
<accession>A1SRR8</accession>
<dbReference type="EC" id="3.1.21.-" evidence="8"/>
<dbReference type="KEGG" id="pin:Ping_0317"/>
<dbReference type="SUPFAM" id="SSF51556">
    <property type="entry name" value="Metallo-dependent hydrolases"/>
    <property type="match status" value="1"/>
</dbReference>
<feature type="binding site" evidence="7">
    <location>
        <position position="128"/>
    </location>
    <ligand>
        <name>a divalent metal cation</name>
        <dbReference type="ChEBI" id="CHEBI:60240"/>
        <label>2</label>
    </ligand>
</feature>
<evidence type="ECO:0000256" key="2">
    <source>
        <dbReference type="ARBA" id="ARBA00022722"/>
    </source>
</evidence>
<dbReference type="InterPro" id="IPR018228">
    <property type="entry name" value="DNase_TatD-rel_CS"/>
</dbReference>
<dbReference type="InterPro" id="IPR032466">
    <property type="entry name" value="Metal_Hydrolase"/>
</dbReference>
<dbReference type="EMBL" id="CP000510">
    <property type="protein sequence ID" value="ABM02183.1"/>
    <property type="molecule type" value="Genomic_DNA"/>
</dbReference>
<keyword evidence="3 7" id="KW-0479">Metal-binding</keyword>
<dbReference type="PANTHER" id="PTHR10060:SF15">
    <property type="entry name" value="DEOXYRIBONUCLEASE TATDN1"/>
    <property type="match status" value="1"/>
</dbReference>
<dbReference type="STRING" id="357804.Ping_0317"/>
<evidence type="ECO:0000256" key="3">
    <source>
        <dbReference type="ARBA" id="ARBA00022723"/>
    </source>
</evidence>
<dbReference type="GO" id="GO:0004527">
    <property type="term" value="F:exonuclease activity"/>
    <property type="evidence" value="ECO:0007669"/>
    <property type="project" value="UniProtKB-KW"/>
</dbReference>
<proteinExistence type="predicted"/>
<evidence type="ECO:0000256" key="6">
    <source>
        <dbReference type="ARBA" id="ARBA00022842"/>
    </source>
</evidence>
<dbReference type="PROSITE" id="PS01091">
    <property type="entry name" value="TATD_3"/>
    <property type="match status" value="1"/>
</dbReference>
<keyword evidence="9" id="KW-1185">Reference proteome</keyword>
<dbReference type="RefSeq" id="WP_011768742.1">
    <property type="nucleotide sequence ID" value="NC_008709.1"/>
</dbReference>